<dbReference type="EMBL" id="HF935622">
    <property type="protein sequence ID" value="CCX31634.1"/>
    <property type="molecule type" value="Genomic_DNA"/>
</dbReference>
<dbReference type="Proteomes" id="UP000018144">
    <property type="component" value="Unassembled WGS sequence"/>
</dbReference>
<sequence>MEDIQGEFVGGVSMARSRSTSIVHVLAADSARRGNMHRIGSTQPRQKETEAEGRLFQSFATARLITFGMLVILILLTLLSLLSLLT</sequence>
<evidence type="ECO:0000256" key="1">
    <source>
        <dbReference type="SAM" id="Phobius"/>
    </source>
</evidence>
<reference evidence="2 3" key="1">
    <citation type="journal article" date="2013" name="PLoS Genet.">
        <title>The genome and development-dependent transcriptomes of Pyronema confluens: a window into fungal evolution.</title>
        <authorList>
            <person name="Traeger S."/>
            <person name="Altegoer F."/>
            <person name="Freitag M."/>
            <person name="Gabaldon T."/>
            <person name="Kempken F."/>
            <person name="Kumar A."/>
            <person name="Marcet-Houben M."/>
            <person name="Poggeler S."/>
            <person name="Stajich J.E."/>
            <person name="Nowrousian M."/>
        </authorList>
    </citation>
    <scope>NUCLEOTIDE SEQUENCE [LARGE SCALE GENOMIC DNA]</scope>
    <source>
        <strain evidence="3">CBS 100304</strain>
        <tissue evidence="2">Vegetative mycelium</tissue>
    </source>
</reference>
<keyword evidence="1" id="KW-0812">Transmembrane</keyword>
<name>U4LHM8_PYROM</name>
<keyword evidence="3" id="KW-1185">Reference proteome</keyword>
<evidence type="ECO:0000313" key="3">
    <source>
        <dbReference type="Proteomes" id="UP000018144"/>
    </source>
</evidence>
<protein>
    <submittedName>
        <fullName evidence="2">Uncharacterized protein</fullName>
    </submittedName>
</protein>
<proteinExistence type="predicted"/>
<evidence type="ECO:0000313" key="2">
    <source>
        <dbReference type="EMBL" id="CCX31634.1"/>
    </source>
</evidence>
<dbReference type="AlphaFoldDB" id="U4LHM8"/>
<organism evidence="2 3">
    <name type="scientific">Pyronema omphalodes (strain CBS 100304)</name>
    <name type="common">Pyronema confluens</name>
    <dbReference type="NCBI Taxonomy" id="1076935"/>
    <lineage>
        <taxon>Eukaryota</taxon>
        <taxon>Fungi</taxon>
        <taxon>Dikarya</taxon>
        <taxon>Ascomycota</taxon>
        <taxon>Pezizomycotina</taxon>
        <taxon>Pezizomycetes</taxon>
        <taxon>Pezizales</taxon>
        <taxon>Pyronemataceae</taxon>
        <taxon>Pyronema</taxon>
    </lineage>
</organism>
<keyword evidence="1" id="KW-1133">Transmembrane helix</keyword>
<accession>U4LHM8</accession>
<gene>
    <name evidence="2" type="ORF">PCON_11101</name>
</gene>
<keyword evidence="1" id="KW-0472">Membrane</keyword>
<feature type="transmembrane region" description="Helical" evidence="1">
    <location>
        <begin position="64"/>
        <end position="85"/>
    </location>
</feature>